<dbReference type="Proteomes" id="UP000017813">
    <property type="component" value="Unassembled WGS sequence"/>
</dbReference>
<proteinExistence type="predicted"/>
<dbReference type="HOGENOM" id="CLU_1609679_0_0_4"/>
<dbReference type="KEGG" id="smur:BWP33_12190"/>
<evidence type="ECO:0000313" key="2">
    <source>
        <dbReference type="Proteomes" id="UP000017813"/>
    </source>
</evidence>
<reference evidence="1 2" key="1">
    <citation type="submission" date="2010-03" db="EMBL/GenBank/DDBJ databases">
        <authorList>
            <consortium name="The Broad Institute Genome Sequencing Platform"/>
            <person name="Ward D."/>
            <person name="Earl A."/>
            <person name="Feldgarden M."/>
            <person name="Gevers D."/>
            <person name="Young S."/>
            <person name="Zeng Q."/>
            <person name="Koehrsen M."/>
            <person name="Alvarado L."/>
            <person name="Berlin A.M."/>
            <person name="Borenstein D."/>
            <person name="Chapman S.B."/>
            <person name="Chen Z."/>
            <person name="Engels R."/>
            <person name="Freedman E."/>
            <person name="Gellesch M."/>
            <person name="Goldberg J."/>
            <person name="Griggs A."/>
            <person name="Gujja S."/>
            <person name="Heilman E.R."/>
            <person name="Heiman D.I."/>
            <person name="Hepburn T.A."/>
            <person name="Howarth C."/>
            <person name="Jen D."/>
            <person name="Larson L."/>
            <person name="Mehta T."/>
            <person name="Park D."/>
            <person name="Pearson M."/>
            <person name="Richards J."/>
            <person name="Roberts A."/>
            <person name="Saif S."/>
            <person name="Shea T.D."/>
            <person name="Shenoy N."/>
            <person name="Sisk P."/>
            <person name="Stolte C."/>
            <person name="Sykes S.N."/>
            <person name="Walk T."/>
            <person name="White J."/>
            <person name="Yandava C."/>
            <person name="Izard J."/>
            <person name="Baranova O.V."/>
            <person name="Blanton J.M."/>
            <person name="Tanner A.C."/>
            <person name="Dewhirst F."/>
            <person name="Haas B."/>
            <person name="Nusbaum C."/>
            <person name="Birren B."/>
        </authorList>
    </citation>
    <scope>NUCLEOTIDE SEQUENCE [LARGE SCALE GENOMIC DNA]</scope>
    <source>
        <strain evidence="1 2">ATCC 29453</strain>
    </source>
</reference>
<comment type="caution">
    <text evidence="1">The sequence shown here is derived from an EMBL/GenBank/DDBJ whole genome shotgun (WGS) entry which is preliminary data.</text>
</comment>
<dbReference type="AlphaFoldDB" id="U6Q2T3"/>
<organism evidence="1 2">
    <name type="scientific">Simonsiella muelleri ATCC 29453</name>
    <dbReference type="NCBI Taxonomy" id="641147"/>
    <lineage>
        <taxon>Bacteria</taxon>
        <taxon>Pseudomonadati</taxon>
        <taxon>Pseudomonadota</taxon>
        <taxon>Betaproteobacteria</taxon>
        <taxon>Neisseriales</taxon>
        <taxon>Neisseriaceae</taxon>
        <taxon>Simonsiella</taxon>
    </lineage>
</organism>
<evidence type="ECO:0000313" key="1">
    <source>
        <dbReference type="EMBL" id="EJZ50149.1"/>
    </source>
</evidence>
<protein>
    <submittedName>
        <fullName evidence="1">Uncharacterized protein</fullName>
    </submittedName>
</protein>
<gene>
    <name evidence="1" type="ORF">HMPREF9021_02615</name>
</gene>
<accession>U6Q2T3</accession>
<dbReference type="eggNOG" id="ENOG5033UT4">
    <property type="taxonomic scope" value="Bacteria"/>
</dbReference>
<name>U6Q2T3_9NEIS</name>
<reference evidence="1 2" key="2">
    <citation type="submission" date="2011-10" db="EMBL/GenBank/DDBJ databases">
        <title>The Genome Sequence of Simonsiella muelleri ATCC 29453.</title>
        <authorList>
            <consortium name="The Broad Institute Genome Sequencing Platform"/>
            <consortium name="The Broad Institute Genome Sequencing Center for Infectious Disease"/>
            <person name="Earl A."/>
            <person name="Ward D."/>
            <person name="Feldgarden M."/>
            <person name="Gevers D."/>
            <person name="Izard J."/>
            <person name="Baranova O.V."/>
            <person name="Blanton J.M."/>
            <person name="Tanner A.C."/>
            <person name="Dewhirst F."/>
            <person name="Young S.K."/>
            <person name="Zeng Q."/>
            <person name="Gargeya S."/>
            <person name="Fitzgerald M."/>
            <person name="Haas B."/>
            <person name="Abouelleil A."/>
            <person name="Alvarado L."/>
            <person name="Arachchi H.M."/>
            <person name="Berlin A."/>
            <person name="Brown A."/>
            <person name="Chapman S.B."/>
            <person name="Chen Z."/>
            <person name="Dunbar C."/>
            <person name="Freedman E."/>
            <person name="Gearin G."/>
            <person name="Goldberg J."/>
            <person name="Griggs A."/>
            <person name="Gujja S."/>
            <person name="Heiman D."/>
            <person name="Howarth C."/>
            <person name="Larson L."/>
            <person name="Lui A."/>
            <person name="MacDonald P.J.P."/>
            <person name="Montmayeur A."/>
            <person name="Murphy C."/>
            <person name="Neiman D."/>
            <person name="Pearson M."/>
            <person name="Priest M."/>
            <person name="Roberts A."/>
            <person name="Saif S."/>
            <person name="Shea T."/>
            <person name="Shenoy N."/>
            <person name="Sisk P."/>
            <person name="Stolte C."/>
            <person name="Sykes S."/>
            <person name="Wortman J."/>
            <person name="Nusbaum C."/>
            <person name="Birren B."/>
        </authorList>
    </citation>
    <scope>NUCLEOTIDE SEQUENCE [LARGE SCALE GENOMIC DNA]</scope>
    <source>
        <strain evidence="1 2">ATCC 29453</strain>
    </source>
</reference>
<dbReference type="EMBL" id="ADCY02000053">
    <property type="protein sequence ID" value="EJZ50149.1"/>
    <property type="molecule type" value="Genomic_DNA"/>
</dbReference>
<keyword evidence="2" id="KW-1185">Reference proteome</keyword>
<sequence length="165" mass="19228">MKLHRSLSFGWVSGCNVLIDLGVVMKNKTLAQILKPIAEPKFAQQRNHIYSQFKKMLAHGMSRETALTHAKFSVDSLIGNYDKITYDDLNRETVMLVRERNGLVEVIAVYRPPKNGRGQVMLEMVRSRKKRKFPNVQATYERLRKSIYRRYPNTYFSDEKVFQAA</sequence>